<reference evidence="3 4" key="1">
    <citation type="submission" date="2016-05" db="EMBL/GenBank/DDBJ databases">
        <title>Complete genome sequence of Corynebacterium crudilactis, a new Corynebacterium species isolated from raw cow's milk.</title>
        <authorList>
            <person name="Christian R."/>
            <person name="Zimmermann J."/>
            <person name="Lipski A."/>
            <person name="Kalinowski J."/>
        </authorList>
    </citation>
    <scope>NUCLEOTIDE SEQUENCE [LARGE SCALE GENOMIC DNA]</scope>
    <source>
        <strain evidence="3 4">JZ16</strain>
    </source>
</reference>
<dbReference type="InterPro" id="IPR011008">
    <property type="entry name" value="Dimeric_a/b-barrel"/>
</dbReference>
<dbReference type="KEGG" id="ccjz:ccrud_00205"/>
<dbReference type="InterPro" id="IPR013097">
    <property type="entry name" value="Dabb"/>
</dbReference>
<dbReference type="OrthoDB" id="6637496at2"/>
<dbReference type="PANTHER" id="PTHR33178">
    <property type="match status" value="1"/>
</dbReference>
<dbReference type="InterPro" id="IPR044662">
    <property type="entry name" value="HS1/DABB1-like"/>
</dbReference>
<dbReference type="Gene3D" id="3.30.70.100">
    <property type="match status" value="1"/>
</dbReference>
<keyword evidence="4" id="KW-1185">Reference proteome</keyword>
<evidence type="ECO:0000259" key="2">
    <source>
        <dbReference type="PROSITE" id="PS51502"/>
    </source>
</evidence>
<dbReference type="PROSITE" id="PS51502">
    <property type="entry name" value="S_R_A_B_BARREL"/>
    <property type="match status" value="1"/>
</dbReference>
<dbReference type="SMART" id="SM00886">
    <property type="entry name" value="Dabb"/>
    <property type="match status" value="1"/>
</dbReference>
<comment type="subunit">
    <text evidence="1">Homodimer.</text>
</comment>
<feature type="domain" description="Stress-response A/B barrel" evidence="2">
    <location>
        <begin position="2"/>
        <end position="94"/>
    </location>
</feature>
<evidence type="ECO:0000313" key="4">
    <source>
        <dbReference type="Proteomes" id="UP000076929"/>
    </source>
</evidence>
<sequence>MIRHILMIRWKDTFTDEIRAKWVDGLEKMQGAIPGLIHLSHGQDILKTEKSWDHVIIADFISVEDIAEYNTHPAHEAIKPYSLPNAAELAYVDFEIPQGQEHLS</sequence>
<dbReference type="Proteomes" id="UP000076929">
    <property type="component" value="Chromosome"/>
</dbReference>
<dbReference type="EMBL" id="CP015622">
    <property type="protein sequence ID" value="ANE02807.1"/>
    <property type="molecule type" value="Genomic_DNA"/>
</dbReference>
<dbReference type="STRING" id="1652495.ccrud_00205"/>
<dbReference type="RefSeq" id="WP_059288372.1">
    <property type="nucleotide sequence ID" value="NZ_CP015622.1"/>
</dbReference>
<dbReference type="Pfam" id="PF07876">
    <property type="entry name" value="Dabb"/>
    <property type="match status" value="1"/>
</dbReference>
<gene>
    <name evidence="3" type="ORF">ccrud_00205</name>
</gene>
<organism evidence="3 4">
    <name type="scientific">Corynebacterium crudilactis</name>
    <dbReference type="NCBI Taxonomy" id="1652495"/>
    <lineage>
        <taxon>Bacteria</taxon>
        <taxon>Bacillati</taxon>
        <taxon>Actinomycetota</taxon>
        <taxon>Actinomycetes</taxon>
        <taxon>Mycobacteriales</taxon>
        <taxon>Corynebacteriaceae</taxon>
        <taxon>Corynebacterium</taxon>
    </lineage>
</organism>
<name>A0A172QQ43_9CORY</name>
<evidence type="ECO:0000313" key="3">
    <source>
        <dbReference type="EMBL" id="ANE02807.1"/>
    </source>
</evidence>
<dbReference type="AlphaFoldDB" id="A0A172QQ43"/>
<accession>A0A172QQ43</accession>
<evidence type="ECO:0000256" key="1">
    <source>
        <dbReference type="ARBA" id="ARBA00011738"/>
    </source>
</evidence>
<dbReference type="PANTHER" id="PTHR33178:SF10">
    <property type="entry name" value="STRESS-RESPONSE A_B BARREL DOMAIN-CONTAINING PROTEIN"/>
    <property type="match status" value="1"/>
</dbReference>
<proteinExistence type="predicted"/>
<protein>
    <submittedName>
        <fullName evidence="3">Stress protein</fullName>
    </submittedName>
</protein>
<dbReference type="SUPFAM" id="SSF54909">
    <property type="entry name" value="Dimeric alpha+beta barrel"/>
    <property type="match status" value="1"/>
</dbReference>